<dbReference type="NCBIfam" id="TIGR00876">
    <property type="entry name" value="tal_mycobact"/>
    <property type="match status" value="1"/>
</dbReference>
<dbReference type="GO" id="GO:0006098">
    <property type="term" value="P:pentose-phosphate shunt"/>
    <property type="evidence" value="ECO:0007669"/>
    <property type="project" value="UniProtKB-KW"/>
</dbReference>
<evidence type="ECO:0000256" key="4">
    <source>
        <dbReference type="ARBA" id="ARBA00008426"/>
    </source>
</evidence>
<evidence type="ECO:0000256" key="8">
    <source>
        <dbReference type="ARBA" id="ARBA00023270"/>
    </source>
</evidence>
<keyword evidence="11" id="KW-1185">Reference proteome</keyword>
<dbReference type="PIRSF" id="PIRSF036915">
    <property type="entry name" value="Trnald_Bac_Plnt"/>
    <property type="match status" value="1"/>
</dbReference>
<evidence type="ECO:0000256" key="2">
    <source>
        <dbReference type="ARBA" id="ARBA00004496"/>
    </source>
</evidence>
<proteinExistence type="inferred from homology"/>
<keyword evidence="5" id="KW-0963">Cytoplasm</keyword>
<dbReference type="PROSITE" id="PS01054">
    <property type="entry name" value="TRANSALDOLASE_1"/>
    <property type="match status" value="1"/>
</dbReference>
<reference evidence="10" key="1">
    <citation type="submission" date="2020-06" db="EMBL/GenBank/DDBJ databases">
        <title>WGS assembly of Ceratodon purpureus strain R40.</title>
        <authorList>
            <person name="Carey S.B."/>
            <person name="Jenkins J."/>
            <person name="Shu S."/>
            <person name="Lovell J.T."/>
            <person name="Sreedasyam A."/>
            <person name="Maumus F."/>
            <person name="Tiley G.P."/>
            <person name="Fernandez-Pozo N."/>
            <person name="Barry K."/>
            <person name="Chen C."/>
            <person name="Wang M."/>
            <person name="Lipzen A."/>
            <person name="Daum C."/>
            <person name="Saski C.A."/>
            <person name="Payton A.C."/>
            <person name="Mcbreen J.C."/>
            <person name="Conrad R.E."/>
            <person name="Kollar L.M."/>
            <person name="Olsson S."/>
            <person name="Huttunen S."/>
            <person name="Landis J.B."/>
            <person name="Wickett N.J."/>
            <person name="Johnson M.G."/>
            <person name="Rensing S.A."/>
            <person name="Grimwood J."/>
            <person name="Schmutz J."/>
            <person name="Mcdaniel S.F."/>
        </authorList>
    </citation>
    <scope>NUCLEOTIDE SEQUENCE</scope>
    <source>
        <strain evidence="10">R40</strain>
    </source>
</reference>
<comment type="function">
    <text evidence="1">Transaldolase is important for the balance of metabolites in the pentose-phosphate pathway.</text>
</comment>
<protein>
    <recommendedName>
        <fullName evidence="12">Transaldolase</fullName>
    </recommendedName>
</protein>
<dbReference type="CDD" id="cd00955">
    <property type="entry name" value="Transaldolase_like"/>
    <property type="match status" value="1"/>
</dbReference>
<comment type="pathway">
    <text evidence="3">Carbohydrate degradation; pentose phosphate pathway.</text>
</comment>
<organism evidence="10 11">
    <name type="scientific">Ceratodon purpureus</name>
    <name type="common">Fire moss</name>
    <name type="synonym">Dicranum purpureum</name>
    <dbReference type="NCBI Taxonomy" id="3225"/>
    <lineage>
        <taxon>Eukaryota</taxon>
        <taxon>Viridiplantae</taxon>
        <taxon>Streptophyta</taxon>
        <taxon>Embryophyta</taxon>
        <taxon>Bryophyta</taxon>
        <taxon>Bryophytina</taxon>
        <taxon>Bryopsida</taxon>
        <taxon>Dicranidae</taxon>
        <taxon>Pseudoditrichales</taxon>
        <taxon>Ditrichaceae</taxon>
        <taxon>Ceratodon</taxon>
    </lineage>
</organism>
<gene>
    <name evidence="10" type="ORF">KC19_4G044600</name>
</gene>
<keyword evidence="8" id="KW-0704">Schiff base</keyword>
<dbReference type="InterPro" id="IPR004732">
    <property type="entry name" value="Transaldolase_2"/>
</dbReference>
<evidence type="ECO:0000313" key="11">
    <source>
        <dbReference type="Proteomes" id="UP000822688"/>
    </source>
</evidence>
<evidence type="ECO:0000256" key="1">
    <source>
        <dbReference type="ARBA" id="ARBA00003518"/>
    </source>
</evidence>
<comment type="subcellular location">
    <subcellularLocation>
        <location evidence="2">Cytoplasm</location>
    </subcellularLocation>
</comment>
<evidence type="ECO:0000256" key="9">
    <source>
        <dbReference type="ARBA" id="ARBA00048810"/>
    </source>
</evidence>
<dbReference type="PANTHER" id="PTHR10683:SF31">
    <property type="entry name" value="TRANSALDOLASE"/>
    <property type="match status" value="1"/>
</dbReference>
<dbReference type="HAMAP" id="MF_00493">
    <property type="entry name" value="Transaldolase_2"/>
    <property type="match status" value="1"/>
</dbReference>
<evidence type="ECO:0000256" key="3">
    <source>
        <dbReference type="ARBA" id="ARBA00004959"/>
    </source>
</evidence>
<dbReference type="GO" id="GO:0004801">
    <property type="term" value="F:transaldolase activity"/>
    <property type="evidence" value="ECO:0007669"/>
    <property type="project" value="UniProtKB-EC"/>
</dbReference>
<dbReference type="EMBL" id="CM026424">
    <property type="protein sequence ID" value="KAG0578711.1"/>
    <property type="molecule type" value="Genomic_DNA"/>
</dbReference>
<dbReference type="InterPro" id="IPR018225">
    <property type="entry name" value="Transaldolase_AS"/>
</dbReference>
<dbReference type="GO" id="GO:0005975">
    <property type="term" value="P:carbohydrate metabolic process"/>
    <property type="evidence" value="ECO:0007669"/>
    <property type="project" value="InterPro"/>
</dbReference>
<dbReference type="SUPFAM" id="SSF51569">
    <property type="entry name" value="Aldolase"/>
    <property type="match status" value="1"/>
</dbReference>
<dbReference type="InterPro" id="IPR001585">
    <property type="entry name" value="TAL/FSA"/>
</dbReference>
<comment type="catalytic activity">
    <reaction evidence="9">
        <text>D-sedoheptulose 7-phosphate + D-glyceraldehyde 3-phosphate = D-erythrose 4-phosphate + beta-D-fructose 6-phosphate</text>
        <dbReference type="Rhea" id="RHEA:17053"/>
        <dbReference type="ChEBI" id="CHEBI:16897"/>
        <dbReference type="ChEBI" id="CHEBI:57483"/>
        <dbReference type="ChEBI" id="CHEBI:57634"/>
        <dbReference type="ChEBI" id="CHEBI:59776"/>
        <dbReference type="EC" id="2.2.1.2"/>
    </reaction>
</comment>
<sequence length="442" mass="48535">MVLKMAALKMYCSSAIVGTTIGTSLESRTNGTTLASGEFVGLKMMPSLKVASFSTRSMPASAAPLSQLAKCWNTLSTEKKTLLHDMYDQQKQSPWYDNLRRPVTMLEPLIKSGVRGVTSNPTIFEKAITGSAEYDDQFRHCIREGKNVEEAYWELVIKDIQDACDLFLPLYQKSAGIDGYISVEVSPLLANETQQTIDSAKYLRKRVNRPNVLIKIPATLECIESIKQVIASSISVNVTLIFSLARYEAVIDAYLEGLEAVQGDLSKIASVASFFVSRVDSLVDKKLNAIGSEEALELKGKAANAQAALAFKLYQEKFSGPRWEALAKRGAQKQRVLWASTGVKDPSYPDTLYVNPLIGPETVTTMPDVALNAFVDHGTVARTIDANLGEAKRIYDKVEELGIKWEETGLQLEHEGVASFKKSFTDLVQNLTGKADALAKSI</sequence>
<evidence type="ECO:0000256" key="6">
    <source>
        <dbReference type="ARBA" id="ARBA00022679"/>
    </source>
</evidence>
<dbReference type="Gene3D" id="3.20.20.70">
    <property type="entry name" value="Aldolase class I"/>
    <property type="match status" value="1"/>
</dbReference>
<dbReference type="AlphaFoldDB" id="A0A8T0I7Q1"/>
<dbReference type="InterPro" id="IPR013785">
    <property type="entry name" value="Aldolase_TIM"/>
</dbReference>
<evidence type="ECO:0000256" key="5">
    <source>
        <dbReference type="ARBA" id="ARBA00022490"/>
    </source>
</evidence>
<dbReference type="Pfam" id="PF00923">
    <property type="entry name" value="TAL_FSA"/>
    <property type="match status" value="1"/>
</dbReference>
<dbReference type="Proteomes" id="UP000822688">
    <property type="component" value="Chromosome 4"/>
</dbReference>
<dbReference type="PANTHER" id="PTHR10683">
    <property type="entry name" value="TRANSALDOLASE"/>
    <property type="match status" value="1"/>
</dbReference>
<name>A0A8T0I7Q1_CERPU</name>
<accession>A0A8T0I7Q1</accession>
<comment type="caution">
    <text evidence="10">The sequence shown here is derived from an EMBL/GenBank/DDBJ whole genome shotgun (WGS) entry which is preliminary data.</text>
</comment>
<dbReference type="GO" id="GO:0005737">
    <property type="term" value="C:cytoplasm"/>
    <property type="evidence" value="ECO:0007669"/>
    <property type="project" value="UniProtKB-SubCell"/>
</dbReference>
<evidence type="ECO:0000256" key="7">
    <source>
        <dbReference type="ARBA" id="ARBA00023126"/>
    </source>
</evidence>
<comment type="similarity">
    <text evidence="4">Belongs to the transaldolase family. Type 2 subfamily.</text>
</comment>
<evidence type="ECO:0008006" key="12">
    <source>
        <dbReference type="Google" id="ProtNLM"/>
    </source>
</evidence>
<evidence type="ECO:0000313" key="10">
    <source>
        <dbReference type="EMBL" id="KAG0578711.1"/>
    </source>
</evidence>
<keyword evidence="7" id="KW-0570">Pentose shunt</keyword>
<dbReference type="NCBIfam" id="NF002881">
    <property type="entry name" value="PRK03343.1"/>
    <property type="match status" value="1"/>
</dbReference>
<keyword evidence="6" id="KW-0808">Transferase</keyword>